<keyword evidence="2" id="KW-1185">Reference proteome</keyword>
<dbReference type="Proteomes" id="UP001281147">
    <property type="component" value="Unassembled WGS sequence"/>
</dbReference>
<protein>
    <submittedName>
        <fullName evidence="1">Uncharacterized protein</fullName>
    </submittedName>
</protein>
<sequence length="1641" mass="180432">MAEDEEIPVIVHVSEPKGPANSLNAGTADKQLVSMAMSFGRQESFESVWKKIAARFESSYNAKKRVGITYEKLQLCMNADLAAKTDIFGKYFNKNMPKEDRVLYMRTITVDRDCSIPVGSLLWPAGYTSKRLEDLAPGERAAFLRQQAQAGRYGASLDELDADTPVVSRETAQEQPEQYGTSSREHRVDKDGFKIPQMVKTASRKRKTTQTHDSQATVLVEDSQAQPSTKRVRTAAAVLRDGLAAHPLPAELSSPTEAAATRTSAPQQPGHVRFSSREGNGSTVERAATTPGRVHKSLPTPESRERLLQNDEAPTSAQRPRSSQAPMSARSARFIAPSREAAPEPEDDMAVDDPIEDDEEGLPTRAKGNIGAAEDFLGTDDEYVGEREGGGDVSGYEGEPPVRTRSSSANQGPRHKSTSRVQRRSSPPSSSPTIQPRDGNDDSNRPRSTTAFDNMASSQAGRVSSDRPLRTGRWTKSEDKLLLRGMRNGFQPFQILQQYDLLRSDSALRNRRSALLKLFPNANVPKSSEWYEPPEADAASASGSVTPAPPSTQRRPWLPQDVVILKKAMTGGYDKVEIRDQHFPKRSTESVSKKMAELEEGVLKAAKKMEEFPHDDGKAHGWTDKHSVKLRRARNERVPEQEAWKRWFPSFSRAEIQQKLKAYDAQLRGLERASATNTSRSEQPSEQAAARASRTPTDQDRASPIDQIYSQPSTQGQTQSSPLRSKIGHAAPKASATISRMSQELQQNARNTQAKKSNGNERQGTLPFAPDKRKKRAGPPRPSIAEMDQQFSRMPSHSTTRPAAPSPQAQQTDSQEAIEISSDDSSDDDESEVEEVVDMQRQIDSQLEGSQQWVREVSSKPDPVHQDTTDQPTSHPKQDDREKSQQLFEPPQVQASDDQQESQAFQTQDPGTSLSQRQQQHAAVAETAQLPTTNGTSGGTVSRLISPTPNPQPDTAAKHPRTDGVATPFTVQGADNSLPRPPSSQHSTQSLDHPVNVAPAQPGKIPQRNGKASRFQEMMNQARTQSRSDSSTQPLSQPRSAPSPQSQQHSAPQVRSDSPPLHFGPPDKNGQVSVGLWPFSTKMHYKNAERLTEKYLWAEAQREAVNAEDVQDLFEERKLNAQQHIGISTSNMALLLRLKEKERRMRREHREKRGLPRPTLRKKKQVTTEVGNENGEIDIQVDEVSVTDSEAYDWMDGEDEEVEDDSDEEVEDDSDEEIEEGGDEEIAENADAEIGEHSDEDMEYIDDTRTKPAGTQSSLLRSKVQRKNRSVVVEDQSPVENEDDEDDFGLPTGPPPEDVEEAAAPSNAELQALVQSGDIDVYDDQGRFIHTKQDSAELDSPVVPLSPAPGAKGQDVDGDVSMASSLDDARKHAHRVNGVPRVQRSNGASEPEKDEEIEEKNEQNSEKKDKKHKRKRHLEQDGDGQGAAEPSTNTSDGPKAGKKRKTDKEHGPAAKKQQPKQPSPRVEVMMPPPPPPARKTHKSARKGKQRTKRSDGHSSLGSSSERSTSVAHSVESNIVSIPTRSKATAAASPPAAPTPDQVVRSIEPQGVAAINGAQHTTPKKRGRGRKVTPIGETQNTNDGPASVPQRGGVLNGLRSRFLSTIQPHYPPAPAPRQEQQPATVKLPFATDDEEDSNSGSD</sequence>
<comment type="caution">
    <text evidence="1">The sequence shown here is derived from an EMBL/GenBank/DDBJ whole genome shotgun (WGS) entry which is preliminary data.</text>
</comment>
<name>A0ACC3NE83_9PEZI</name>
<accession>A0ACC3NE83</accession>
<evidence type="ECO:0000313" key="2">
    <source>
        <dbReference type="Proteomes" id="UP001281147"/>
    </source>
</evidence>
<reference evidence="1" key="1">
    <citation type="submission" date="2023-07" db="EMBL/GenBank/DDBJ databases">
        <title>Black Yeasts Isolated from many extreme environments.</title>
        <authorList>
            <person name="Coleine C."/>
            <person name="Stajich J.E."/>
            <person name="Selbmann L."/>
        </authorList>
    </citation>
    <scope>NUCLEOTIDE SEQUENCE</scope>
    <source>
        <strain evidence="1">CCFEE 5714</strain>
    </source>
</reference>
<dbReference type="EMBL" id="JAUTXU010000050">
    <property type="protein sequence ID" value="KAK3715231.1"/>
    <property type="molecule type" value="Genomic_DNA"/>
</dbReference>
<gene>
    <name evidence="1" type="ORF">LTR37_007198</name>
</gene>
<proteinExistence type="predicted"/>
<organism evidence="1 2">
    <name type="scientific">Vermiconidia calcicola</name>
    <dbReference type="NCBI Taxonomy" id="1690605"/>
    <lineage>
        <taxon>Eukaryota</taxon>
        <taxon>Fungi</taxon>
        <taxon>Dikarya</taxon>
        <taxon>Ascomycota</taxon>
        <taxon>Pezizomycotina</taxon>
        <taxon>Dothideomycetes</taxon>
        <taxon>Dothideomycetidae</taxon>
        <taxon>Mycosphaerellales</taxon>
        <taxon>Extremaceae</taxon>
        <taxon>Vermiconidia</taxon>
    </lineage>
</organism>
<evidence type="ECO:0000313" key="1">
    <source>
        <dbReference type="EMBL" id="KAK3715231.1"/>
    </source>
</evidence>